<gene>
    <name evidence="2" type="ORF">dnl_40550</name>
</gene>
<dbReference type="Pfam" id="PF09820">
    <property type="entry name" value="AAA-ATPase_like"/>
    <property type="match status" value="1"/>
</dbReference>
<dbReference type="Pfam" id="PF08011">
    <property type="entry name" value="PDDEXK_9"/>
    <property type="match status" value="1"/>
</dbReference>
<dbReference type="AlphaFoldDB" id="A0A975B9Y0"/>
<evidence type="ECO:0000313" key="2">
    <source>
        <dbReference type="EMBL" id="QTA81709.1"/>
    </source>
</evidence>
<reference evidence="2" key="1">
    <citation type="journal article" date="2021" name="Microb. Physiol.">
        <title>Proteogenomic Insights into the Physiology of Marine, Sulfate-Reducing, Filamentous Desulfonema limicola and Desulfonema magnum.</title>
        <authorList>
            <person name="Schnaars V."/>
            <person name="Wohlbrand L."/>
            <person name="Scheve S."/>
            <person name="Hinrichs C."/>
            <person name="Reinhardt R."/>
            <person name="Rabus R."/>
        </authorList>
    </citation>
    <scope>NUCLEOTIDE SEQUENCE</scope>
    <source>
        <strain evidence="2">5ac10</strain>
    </source>
</reference>
<dbReference type="KEGG" id="dli:dnl_40550"/>
<dbReference type="PANTHER" id="PTHR34825:SF1">
    <property type="entry name" value="AAA-ATPASE-LIKE DOMAIN-CONTAINING PROTEIN"/>
    <property type="match status" value="1"/>
</dbReference>
<dbReference type="InterPro" id="IPR018631">
    <property type="entry name" value="AAA-ATPase-like_dom"/>
</dbReference>
<dbReference type="Gene3D" id="3.40.50.300">
    <property type="entry name" value="P-loop containing nucleotide triphosphate hydrolases"/>
    <property type="match status" value="1"/>
</dbReference>
<dbReference type="Proteomes" id="UP000663720">
    <property type="component" value="Chromosome"/>
</dbReference>
<name>A0A975B9Y0_9BACT</name>
<keyword evidence="3" id="KW-1185">Reference proteome</keyword>
<dbReference type="PANTHER" id="PTHR34825">
    <property type="entry name" value="CONSERVED PROTEIN, WITH A WEAK D-GALACTARATE DEHYDRATASE/ALTRONATE HYDROLASE DOMAIN"/>
    <property type="match status" value="1"/>
</dbReference>
<organism evidence="2 3">
    <name type="scientific">Desulfonema limicola</name>
    <dbReference type="NCBI Taxonomy" id="45656"/>
    <lineage>
        <taxon>Bacteria</taxon>
        <taxon>Pseudomonadati</taxon>
        <taxon>Thermodesulfobacteriota</taxon>
        <taxon>Desulfobacteria</taxon>
        <taxon>Desulfobacterales</taxon>
        <taxon>Desulfococcaceae</taxon>
        <taxon>Desulfonema</taxon>
    </lineage>
</organism>
<dbReference type="InterPro" id="IPR012547">
    <property type="entry name" value="PDDEXK_9"/>
</dbReference>
<dbReference type="InterPro" id="IPR027417">
    <property type="entry name" value="P-loop_NTPase"/>
</dbReference>
<dbReference type="EMBL" id="CP061799">
    <property type="protein sequence ID" value="QTA81709.1"/>
    <property type="molecule type" value="Genomic_DNA"/>
</dbReference>
<dbReference type="SUPFAM" id="SSF52540">
    <property type="entry name" value="P-loop containing nucleoside triphosphate hydrolases"/>
    <property type="match status" value="1"/>
</dbReference>
<feature type="domain" description="AAA-ATPase-like" evidence="1">
    <location>
        <begin position="7"/>
        <end position="231"/>
    </location>
</feature>
<accession>A0A975B9Y0</accession>
<evidence type="ECO:0000313" key="3">
    <source>
        <dbReference type="Proteomes" id="UP000663720"/>
    </source>
</evidence>
<dbReference type="RefSeq" id="WP_207687714.1">
    <property type="nucleotide sequence ID" value="NZ_CP061799.1"/>
</dbReference>
<protein>
    <submittedName>
        <fullName evidence="2">AAA ATPase-like domain-containing protein</fullName>
    </submittedName>
</protein>
<sequence>MTTKKLPIGLSDFKELMVNDYYYIDKTKYIKDIIKSSAKILLLPRPRRFGKTLNLSMLKYFFDKSLENNKQLFKELEIEKHEEFELHQGKYPVIFMTFKDVKHLNWEHCLSSLKYVIYDEFTKHRYLMEGDSLFPDEKIFFQKALERSLSQDECHNALKYLSKCLSRYYNMPVVILIDEYDTPIHAGYAKGYYEEIISFMRNFLSGGLKDNTYLFKGVLTGILRVAKESVFSGLNNLGVYTLLDKEFNTFFGFTEPETANLLKDYDLSNRFNEVSSWYNGYNFGGKVIYNPWSILQFTHRKPKIPSPYWVNTADTGMIDSLATKGGREVKEEIGYLLEGKSIVKPVYESIVIYDLEKRDDLLWSFLLFSGYLKTAGEKGQKNTYQLAIPNREVRYIYEEMIIRWFGEKIESSRIETLLNSLIKGNIDDFEYLLADIVEKVLSFHDTGGTEPEKFYHAFILGLLVWLEDRYEVKSNRESGLGRYDAALIPKDRSKIGIIMEFKKVNKRKKETPEQTLKKAMEQIEKKKYAAELQAAGIKDIIKIAIAFKGKELWLEHSLLK</sequence>
<proteinExistence type="predicted"/>
<evidence type="ECO:0000259" key="1">
    <source>
        <dbReference type="Pfam" id="PF09820"/>
    </source>
</evidence>